<evidence type="ECO:0000256" key="4">
    <source>
        <dbReference type="ARBA" id="ARBA00022475"/>
    </source>
</evidence>
<feature type="transmembrane region" description="Helical" evidence="13">
    <location>
        <begin position="16"/>
        <end position="36"/>
    </location>
</feature>
<sequence>MATLYTQQSKNITKTWLLMSAFFVIVIGIGFFFSQYYGNTNILYIFVIFSVVMNITSYWYSDKIALKLNHARQIKREDNIELWNIVENLSITAGLPMPKLCIMEELSPNAFATGRDKNHAVVCVTTGLLQILDKTELEGVIAHELSHIGNRDILLSTAVVVLVGFVSIVADIFLRSTFFGLGKSRDSDNKAGNIMMLIGIVLSILAPIFATLIQLAISRKREFLADASGALITRYPEGLANALQKISNHSSKMQYANKATAHLFIVNPFGSRGVLGKKISNLFSTHPPVE</sequence>
<feature type="non-terminal residue" evidence="15">
    <location>
        <position position="290"/>
    </location>
</feature>
<dbReference type="GO" id="GO:0006508">
    <property type="term" value="P:proteolysis"/>
    <property type="evidence" value="ECO:0007669"/>
    <property type="project" value="UniProtKB-KW"/>
</dbReference>
<comment type="cofactor">
    <cofactor evidence="1">
        <name>Zn(2+)</name>
        <dbReference type="ChEBI" id="CHEBI:29105"/>
    </cofactor>
</comment>
<protein>
    <submittedName>
        <fullName evidence="15">Zinc metalloprotease HtpX</fullName>
    </submittedName>
</protein>
<dbReference type="CDD" id="cd07340">
    <property type="entry name" value="M48B_Htpx_like"/>
    <property type="match status" value="1"/>
</dbReference>
<evidence type="ECO:0000256" key="7">
    <source>
        <dbReference type="ARBA" id="ARBA00022723"/>
    </source>
</evidence>
<dbReference type="GO" id="GO:0005886">
    <property type="term" value="C:plasma membrane"/>
    <property type="evidence" value="ECO:0007669"/>
    <property type="project" value="UniProtKB-SubCell"/>
</dbReference>
<feature type="transmembrane region" description="Helical" evidence="13">
    <location>
        <begin position="194"/>
        <end position="217"/>
    </location>
</feature>
<keyword evidence="8" id="KW-0378">Hydrolase</keyword>
<dbReference type="GO" id="GO:0004222">
    <property type="term" value="F:metalloendopeptidase activity"/>
    <property type="evidence" value="ECO:0007669"/>
    <property type="project" value="InterPro"/>
</dbReference>
<keyword evidence="11 15" id="KW-0482">Metalloprotease</keyword>
<dbReference type="HAMAP" id="MF_00188">
    <property type="entry name" value="Pept_M48_protease_HtpX"/>
    <property type="match status" value="1"/>
</dbReference>
<evidence type="ECO:0000256" key="3">
    <source>
        <dbReference type="ARBA" id="ARBA00009779"/>
    </source>
</evidence>
<keyword evidence="6 13" id="KW-0812">Transmembrane</keyword>
<proteinExistence type="inferred from homology"/>
<comment type="subcellular location">
    <subcellularLocation>
        <location evidence="2">Cell membrane</location>
        <topology evidence="2">Multi-pass membrane protein</topology>
    </subcellularLocation>
</comment>
<gene>
    <name evidence="15" type="ORF">CO033_01675</name>
</gene>
<keyword evidence="7" id="KW-0479">Metal-binding</keyword>
<evidence type="ECO:0000256" key="2">
    <source>
        <dbReference type="ARBA" id="ARBA00004651"/>
    </source>
</evidence>
<dbReference type="Pfam" id="PF01435">
    <property type="entry name" value="Peptidase_M48"/>
    <property type="match status" value="1"/>
</dbReference>
<dbReference type="PANTHER" id="PTHR43221:SF1">
    <property type="entry name" value="PROTEASE HTPX"/>
    <property type="match status" value="1"/>
</dbReference>
<dbReference type="Gene3D" id="3.30.2010.10">
    <property type="entry name" value="Metalloproteases ('zincins'), catalytic domain"/>
    <property type="match status" value="1"/>
</dbReference>
<evidence type="ECO:0000256" key="5">
    <source>
        <dbReference type="ARBA" id="ARBA00022670"/>
    </source>
</evidence>
<dbReference type="EMBL" id="PFRK01000028">
    <property type="protein sequence ID" value="PJC49404.1"/>
    <property type="molecule type" value="Genomic_DNA"/>
</dbReference>
<dbReference type="SUPFAM" id="SSF103473">
    <property type="entry name" value="MFS general substrate transporter"/>
    <property type="match status" value="1"/>
</dbReference>
<keyword evidence="9" id="KW-0862">Zinc</keyword>
<dbReference type="InterPro" id="IPR022919">
    <property type="entry name" value="Pept_M48_protease_HtpX"/>
</dbReference>
<dbReference type="InterPro" id="IPR036259">
    <property type="entry name" value="MFS_trans_sf"/>
</dbReference>
<evidence type="ECO:0000256" key="12">
    <source>
        <dbReference type="ARBA" id="ARBA00023136"/>
    </source>
</evidence>
<accession>A0A2J0N3D9</accession>
<evidence type="ECO:0000256" key="11">
    <source>
        <dbReference type="ARBA" id="ARBA00023049"/>
    </source>
</evidence>
<evidence type="ECO:0000313" key="15">
    <source>
        <dbReference type="EMBL" id="PJC49404.1"/>
    </source>
</evidence>
<evidence type="ECO:0000256" key="8">
    <source>
        <dbReference type="ARBA" id="ARBA00022801"/>
    </source>
</evidence>
<comment type="similarity">
    <text evidence="3">Belongs to the peptidase M48B family.</text>
</comment>
<evidence type="ECO:0000256" key="1">
    <source>
        <dbReference type="ARBA" id="ARBA00001947"/>
    </source>
</evidence>
<evidence type="ECO:0000256" key="13">
    <source>
        <dbReference type="SAM" id="Phobius"/>
    </source>
</evidence>
<feature type="transmembrane region" description="Helical" evidence="13">
    <location>
        <begin position="42"/>
        <end position="60"/>
    </location>
</feature>
<keyword evidence="5 15" id="KW-0645">Protease</keyword>
<keyword evidence="4" id="KW-1003">Cell membrane</keyword>
<dbReference type="Proteomes" id="UP000231300">
    <property type="component" value="Unassembled WGS sequence"/>
</dbReference>
<evidence type="ECO:0000256" key="10">
    <source>
        <dbReference type="ARBA" id="ARBA00022989"/>
    </source>
</evidence>
<keyword evidence="12 13" id="KW-0472">Membrane</keyword>
<dbReference type="InterPro" id="IPR050083">
    <property type="entry name" value="HtpX_protease"/>
</dbReference>
<reference evidence="16" key="1">
    <citation type="submission" date="2017-09" db="EMBL/GenBank/DDBJ databases">
        <title>Depth-based differentiation of microbial function through sediment-hosted aquifers and enrichment of novel symbionts in the deep terrestrial subsurface.</title>
        <authorList>
            <person name="Probst A.J."/>
            <person name="Ladd B."/>
            <person name="Jarett J.K."/>
            <person name="Geller-Mcgrath D.E."/>
            <person name="Sieber C.M.K."/>
            <person name="Emerson J.B."/>
            <person name="Anantharaman K."/>
            <person name="Thomas B.C."/>
            <person name="Malmstrom R."/>
            <person name="Stieglmeier M."/>
            <person name="Klingl A."/>
            <person name="Woyke T."/>
            <person name="Ryan C.M."/>
            <person name="Banfield J.F."/>
        </authorList>
    </citation>
    <scope>NUCLEOTIDE SEQUENCE [LARGE SCALE GENOMIC DNA]</scope>
</reference>
<dbReference type="GO" id="GO:0046872">
    <property type="term" value="F:metal ion binding"/>
    <property type="evidence" value="ECO:0007669"/>
    <property type="project" value="UniProtKB-KW"/>
</dbReference>
<feature type="domain" description="Peptidase M48" evidence="14">
    <location>
        <begin position="81"/>
        <end position="289"/>
    </location>
</feature>
<feature type="transmembrane region" description="Helical" evidence="13">
    <location>
        <begin position="153"/>
        <end position="174"/>
    </location>
</feature>
<evidence type="ECO:0000256" key="6">
    <source>
        <dbReference type="ARBA" id="ARBA00022692"/>
    </source>
</evidence>
<evidence type="ECO:0000313" key="16">
    <source>
        <dbReference type="Proteomes" id="UP000231300"/>
    </source>
</evidence>
<comment type="caution">
    <text evidence="15">The sequence shown here is derived from an EMBL/GenBank/DDBJ whole genome shotgun (WGS) entry which is preliminary data.</text>
</comment>
<evidence type="ECO:0000256" key="9">
    <source>
        <dbReference type="ARBA" id="ARBA00022833"/>
    </source>
</evidence>
<dbReference type="AlphaFoldDB" id="A0A2J0N3D9"/>
<organism evidence="15 16">
    <name type="scientific">Candidatus Nomurabacteria bacterium CG_4_9_14_0_2_um_filter_32_10</name>
    <dbReference type="NCBI Taxonomy" id="1974729"/>
    <lineage>
        <taxon>Bacteria</taxon>
        <taxon>Candidatus Nomuraibacteriota</taxon>
    </lineage>
</organism>
<name>A0A2J0N3D9_9BACT</name>
<dbReference type="InterPro" id="IPR001915">
    <property type="entry name" value="Peptidase_M48"/>
</dbReference>
<evidence type="ECO:0000259" key="14">
    <source>
        <dbReference type="Pfam" id="PF01435"/>
    </source>
</evidence>
<dbReference type="PANTHER" id="PTHR43221">
    <property type="entry name" value="PROTEASE HTPX"/>
    <property type="match status" value="1"/>
</dbReference>
<keyword evidence="10 13" id="KW-1133">Transmembrane helix</keyword>